<reference evidence="2" key="1">
    <citation type="journal article" date="2022" name="bioRxiv">
        <title>Sequencing and chromosome-scale assembly of the giantPleurodeles waltlgenome.</title>
        <authorList>
            <person name="Brown T."/>
            <person name="Elewa A."/>
            <person name="Iarovenko S."/>
            <person name="Subramanian E."/>
            <person name="Araus A.J."/>
            <person name="Petzold A."/>
            <person name="Susuki M."/>
            <person name="Suzuki K.-i.T."/>
            <person name="Hayashi T."/>
            <person name="Toyoda A."/>
            <person name="Oliveira C."/>
            <person name="Osipova E."/>
            <person name="Leigh N.D."/>
            <person name="Simon A."/>
            <person name="Yun M.H."/>
        </authorList>
    </citation>
    <scope>NUCLEOTIDE SEQUENCE</scope>
    <source>
        <strain evidence="2">20211129_DDA</strain>
        <tissue evidence="2">Liver</tissue>
    </source>
</reference>
<protein>
    <submittedName>
        <fullName evidence="2">Uncharacterized protein</fullName>
    </submittedName>
</protein>
<gene>
    <name evidence="2" type="ORF">NDU88_009520</name>
</gene>
<name>A0AAV7PSD1_PLEWA</name>
<evidence type="ECO:0000256" key="1">
    <source>
        <dbReference type="SAM" id="MobiDB-lite"/>
    </source>
</evidence>
<proteinExistence type="predicted"/>
<dbReference type="AlphaFoldDB" id="A0AAV7PSD1"/>
<dbReference type="Proteomes" id="UP001066276">
    <property type="component" value="Chromosome 7"/>
</dbReference>
<evidence type="ECO:0000313" key="3">
    <source>
        <dbReference type="Proteomes" id="UP001066276"/>
    </source>
</evidence>
<feature type="compositionally biased region" description="Polar residues" evidence="1">
    <location>
        <begin position="60"/>
        <end position="73"/>
    </location>
</feature>
<comment type="caution">
    <text evidence="2">The sequence shown here is derived from an EMBL/GenBank/DDBJ whole genome shotgun (WGS) entry which is preliminary data.</text>
</comment>
<feature type="region of interest" description="Disordered" evidence="1">
    <location>
        <begin position="1"/>
        <end position="35"/>
    </location>
</feature>
<keyword evidence="3" id="KW-1185">Reference proteome</keyword>
<accession>A0AAV7PSD1</accession>
<sequence length="99" mass="10454">MTPQYTRAGASSFSSGPSRPRSAPSQRHRFCPTGGSFPCSAATRRCVEGRVEGRAPVRSVTGSVPSCRRSSFPGSPRDPLRPGGDTAHLQLAPESRRAG</sequence>
<evidence type="ECO:0000313" key="2">
    <source>
        <dbReference type="EMBL" id="KAJ1131181.1"/>
    </source>
</evidence>
<feature type="compositionally biased region" description="Low complexity" evidence="1">
    <location>
        <begin position="7"/>
        <end position="25"/>
    </location>
</feature>
<dbReference type="EMBL" id="JANPWB010000011">
    <property type="protein sequence ID" value="KAJ1131181.1"/>
    <property type="molecule type" value="Genomic_DNA"/>
</dbReference>
<feature type="region of interest" description="Disordered" evidence="1">
    <location>
        <begin position="55"/>
        <end position="99"/>
    </location>
</feature>
<organism evidence="2 3">
    <name type="scientific">Pleurodeles waltl</name>
    <name type="common">Iberian ribbed newt</name>
    <dbReference type="NCBI Taxonomy" id="8319"/>
    <lineage>
        <taxon>Eukaryota</taxon>
        <taxon>Metazoa</taxon>
        <taxon>Chordata</taxon>
        <taxon>Craniata</taxon>
        <taxon>Vertebrata</taxon>
        <taxon>Euteleostomi</taxon>
        <taxon>Amphibia</taxon>
        <taxon>Batrachia</taxon>
        <taxon>Caudata</taxon>
        <taxon>Salamandroidea</taxon>
        <taxon>Salamandridae</taxon>
        <taxon>Pleurodelinae</taxon>
        <taxon>Pleurodeles</taxon>
    </lineage>
</organism>